<protein>
    <submittedName>
        <fullName evidence="2">Uncharacterized protein</fullName>
    </submittedName>
</protein>
<keyword evidence="3" id="KW-1185">Reference proteome</keyword>
<proteinExistence type="predicted"/>
<name>A0AAN8I2E2_9EURO</name>
<comment type="caution">
    <text evidence="2">The sequence shown here is derived from an EMBL/GenBank/DDBJ whole genome shotgun (WGS) entry which is preliminary data.</text>
</comment>
<feature type="region of interest" description="Disordered" evidence="1">
    <location>
        <begin position="93"/>
        <end position="125"/>
    </location>
</feature>
<gene>
    <name evidence="2" type="ORF">OHC33_010533</name>
</gene>
<dbReference type="Proteomes" id="UP001316803">
    <property type="component" value="Unassembled WGS sequence"/>
</dbReference>
<evidence type="ECO:0000313" key="3">
    <source>
        <dbReference type="Proteomes" id="UP001316803"/>
    </source>
</evidence>
<organism evidence="2 3">
    <name type="scientific">Knufia fluminis</name>
    <dbReference type="NCBI Taxonomy" id="191047"/>
    <lineage>
        <taxon>Eukaryota</taxon>
        <taxon>Fungi</taxon>
        <taxon>Dikarya</taxon>
        <taxon>Ascomycota</taxon>
        <taxon>Pezizomycotina</taxon>
        <taxon>Eurotiomycetes</taxon>
        <taxon>Chaetothyriomycetidae</taxon>
        <taxon>Chaetothyriales</taxon>
        <taxon>Trichomeriaceae</taxon>
        <taxon>Knufia</taxon>
    </lineage>
</organism>
<reference evidence="2 3" key="1">
    <citation type="submission" date="2022-12" db="EMBL/GenBank/DDBJ databases">
        <title>Genomic features and morphological characterization of a novel Knufia sp. strain isolated from spacecraft assembly facility.</title>
        <authorList>
            <person name="Teixeira M."/>
            <person name="Chander A.M."/>
            <person name="Stajich J.E."/>
            <person name="Venkateswaran K."/>
        </authorList>
    </citation>
    <scope>NUCLEOTIDE SEQUENCE [LARGE SCALE GENOMIC DNA]</scope>
    <source>
        <strain evidence="2 3">FJI-L2-BK-P2</strain>
    </source>
</reference>
<feature type="compositionally biased region" description="Basic and acidic residues" evidence="1">
    <location>
        <begin position="105"/>
        <end position="115"/>
    </location>
</feature>
<evidence type="ECO:0000256" key="1">
    <source>
        <dbReference type="SAM" id="MobiDB-lite"/>
    </source>
</evidence>
<dbReference type="EMBL" id="JAKLMC020000047">
    <property type="protein sequence ID" value="KAK5948499.1"/>
    <property type="molecule type" value="Genomic_DNA"/>
</dbReference>
<dbReference type="AlphaFoldDB" id="A0AAN8I2E2"/>
<sequence length="197" mass="20605">MLDALEPPAGLSAIQGIYNELATYPALQLRLYQHLLRVAASYKVVDADVSGTVRDDCGLAEKFVAALPTLPYNTIDGLDTDAPSISIDGSPCGTTGPCGPTENGHGSDLDFHGADPESDQPFPDSFFDEYVIRSASDDGPGEASDGVVTFVRSAAGQQEALNVSDSQRDSSECVGGSSTEARSDALMCSQDNVKPGR</sequence>
<evidence type="ECO:0000313" key="2">
    <source>
        <dbReference type="EMBL" id="KAK5948499.1"/>
    </source>
</evidence>
<accession>A0AAN8I2E2</accession>
<feature type="region of interest" description="Disordered" evidence="1">
    <location>
        <begin position="158"/>
        <end position="197"/>
    </location>
</feature>